<dbReference type="Gene3D" id="3.50.30.50">
    <property type="entry name" value="Putative cyclase"/>
    <property type="match status" value="1"/>
</dbReference>
<dbReference type="OrthoDB" id="9814192at2"/>
<name>A0A1I1ICI7_9BACT</name>
<dbReference type="STRING" id="927664.SAMN05421780_104218"/>
<dbReference type="InterPro" id="IPR037175">
    <property type="entry name" value="KFase_sf"/>
</dbReference>
<evidence type="ECO:0000313" key="1">
    <source>
        <dbReference type="EMBL" id="SFC31443.1"/>
    </source>
</evidence>
<protein>
    <submittedName>
        <fullName evidence="1">Kynurenine formamidase</fullName>
    </submittedName>
</protein>
<dbReference type="GO" id="GO:0004061">
    <property type="term" value="F:arylformamidase activity"/>
    <property type="evidence" value="ECO:0007669"/>
    <property type="project" value="InterPro"/>
</dbReference>
<evidence type="ECO:0000313" key="2">
    <source>
        <dbReference type="Proteomes" id="UP000199514"/>
    </source>
</evidence>
<dbReference type="Proteomes" id="UP000199514">
    <property type="component" value="Unassembled WGS sequence"/>
</dbReference>
<sequence length="253" mass="28167">MQIQITHRNQQYSTDTTQGQSLAFTLRPNSPENPNCYYAEAPENAVIRAGNFVGSVTEGGTVNYTRLSLTPHGNGTHTECYGHISPAPDATLDRCLQEFMFVAELVSLQPVQRENGDWVVLLKDLQKALQHQTNAIIIRTLPNDLDKNTRAYSGTNPAYLEENTGLWLAEQGVEHLLLDLPSVDREEDAGRLAVHHGFWQYPAATRTQATITELIFVPDALPDGLYWLHLQVPRLATDAAPSQPVIYPLKPVQ</sequence>
<dbReference type="GO" id="GO:0019441">
    <property type="term" value="P:L-tryptophan catabolic process to kynurenine"/>
    <property type="evidence" value="ECO:0007669"/>
    <property type="project" value="InterPro"/>
</dbReference>
<dbReference type="InterPro" id="IPR007325">
    <property type="entry name" value="KFase/CYL"/>
</dbReference>
<dbReference type="SUPFAM" id="SSF102198">
    <property type="entry name" value="Putative cyclase"/>
    <property type="match status" value="1"/>
</dbReference>
<reference evidence="1 2" key="1">
    <citation type="submission" date="2016-10" db="EMBL/GenBank/DDBJ databases">
        <authorList>
            <person name="de Groot N.N."/>
        </authorList>
    </citation>
    <scope>NUCLEOTIDE SEQUENCE [LARGE SCALE GENOMIC DNA]</scope>
    <source>
        <strain evidence="1 2">DSM 6793</strain>
    </source>
</reference>
<organism evidence="1 2">
    <name type="scientific">Flexibacter flexilis DSM 6793</name>
    <dbReference type="NCBI Taxonomy" id="927664"/>
    <lineage>
        <taxon>Bacteria</taxon>
        <taxon>Pseudomonadati</taxon>
        <taxon>Bacteroidota</taxon>
        <taxon>Cytophagia</taxon>
        <taxon>Cytophagales</taxon>
        <taxon>Flexibacteraceae</taxon>
        <taxon>Flexibacter</taxon>
    </lineage>
</organism>
<gene>
    <name evidence="1" type="ORF">SAMN05421780_104218</name>
</gene>
<proteinExistence type="predicted"/>
<dbReference type="RefSeq" id="WP_091511020.1">
    <property type="nucleotide sequence ID" value="NZ_FOLE01000004.1"/>
</dbReference>
<keyword evidence="2" id="KW-1185">Reference proteome</keyword>
<dbReference type="EMBL" id="FOLE01000004">
    <property type="protein sequence ID" value="SFC31443.1"/>
    <property type="molecule type" value="Genomic_DNA"/>
</dbReference>
<accession>A0A1I1ICI7</accession>
<dbReference type="AlphaFoldDB" id="A0A1I1ICI7"/>
<dbReference type="Pfam" id="PF04199">
    <property type="entry name" value="Cyclase"/>
    <property type="match status" value="1"/>
</dbReference>